<dbReference type="FunFam" id="3.40.50.300:FF:000285">
    <property type="entry name" value="Sporulation initiation inhibitor Soj"/>
    <property type="match status" value="1"/>
</dbReference>
<reference evidence="2 3" key="1">
    <citation type="submission" date="2019-08" db="EMBL/GenBank/DDBJ databases">
        <title>Complete genome sequence of Candidatus Uab amorphum.</title>
        <authorList>
            <person name="Shiratori T."/>
            <person name="Suzuki S."/>
            <person name="Kakizawa Y."/>
            <person name="Ishida K."/>
        </authorList>
    </citation>
    <scope>NUCLEOTIDE SEQUENCE [LARGE SCALE GENOMIC DNA]</scope>
    <source>
        <strain evidence="2 3">SRT547</strain>
    </source>
</reference>
<dbReference type="Gene3D" id="3.40.50.300">
    <property type="entry name" value="P-loop containing nucleotide triphosphate hydrolases"/>
    <property type="match status" value="1"/>
</dbReference>
<dbReference type="Proteomes" id="UP000326354">
    <property type="component" value="Chromosome"/>
</dbReference>
<dbReference type="KEGG" id="uam:UABAM_01078"/>
<feature type="domain" description="AAA" evidence="1">
    <location>
        <begin position="3"/>
        <end position="177"/>
    </location>
</feature>
<organism evidence="2 3">
    <name type="scientific">Uabimicrobium amorphum</name>
    <dbReference type="NCBI Taxonomy" id="2596890"/>
    <lineage>
        <taxon>Bacteria</taxon>
        <taxon>Pseudomonadati</taxon>
        <taxon>Planctomycetota</taxon>
        <taxon>Candidatus Uabimicrobiia</taxon>
        <taxon>Candidatus Uabimicrobiales</taxon>
        <taxon>Candidatus Uabimicrobiaceae</taxon>
        <taxon>Candidatus Uabimicrobium</taxon>
    </lineage>
</organism>
<gene>
    <name evidence="2" type="ORF">UABAM_01078</name>
</gene>
<protein>
    <submittedName>
        <fullName evidence="2">Sporulation initiation inhibitor Soj</fullName>
    </submittedName>
</protein>
<evidence type="ECO:0000313" key="3">
    <source>
        <dbReference type="Proteomes" id="UP000326354"/>
    </source>
</evidence>
<dbReference type="SUPFAM" id="SSF52540">
    <property type="entry name" value="P-loop containing nucleoside triphosphate hydrolases"/>
    <property type="match status" value="1"/>
</dbReference>
<sequence length="252" mass="27772">MIKIALANQKGGCAKSTTSVNLAACLAAKNKKVLLIDADPQAHATIHLGVNPYQMEHTLYDLLLHNKKAKDVIVQTATKNLHVIPSHIDLSAAEIELVTHIGRESVLRDQLKGLGKKYDYLLIDCPPSLGLLTINALNAVDRIIIPIQAEFFALEGSGKLLQTVDVIKERLNPKLEVYKVLITRYDSRKNICKDVADKIGQHFAKKVFKTKIRENVKLAEAPSYGKPITTYAPNSNGKKDYASLAKEVIKDG</sequence>
<keyword evidence="3" id="KW-1185">Reference proteome</keyword>
<dbReference type="Pfam" id="PF13614">
    <property type="entry name" value="AAA_31"/>
    <property type="match status" value="1"/>
</dbReference>
<evidence type="ECO:0000259" key="1">
    <source>
        <dbReference type="Pfam" id="PF13614"/>
    </source>
</evidence>
<dbReference type="PIRSF" id="PIRSF009320">
    <property type="entry name" value="Nuc_binding_HP_1000"/>
    <property type="match status" value="1"/>
</dbReference>
<name>A0A5S9ILF4_UABAM</name>
<dbReference type="EMBL" id="AP019860">
    <property type="protein sequence ID" value="BBM82735.1"/>
    <property type="molecule type" value="Genomic_DNA"/>
</dbReference>
<dbReference type="InterPro" id="IPR050678">
    <property type="entry name" value="DNA_Partitioning_ATPase"/>
</dbReference>
<dbReference type="CDD" id="cd02042">
    <property type="entry name" value="ParAB_family"/>
    <property type="match status" value="1"/>
</dbReference>
<dbReference type="OrthoDB" id="9815116at2"/>
<dbReference type="InterPro" id="IPR025669">
    <property type="entry name" value="AAA_dom"/>
</dbReference>
<dbReference type="PANTHER" id="PTHR13696:SF99">
    <property type="entry name" value="COBYRINIC ACID AC-DIAMIDE SYNTHASE"/>
    <property type="match status" value="1"/>
</dbReference>
<accession>A0A5S9ILF4</accession>
<dbReference type="PANTHER" id="PTHR13696">
    <property type="entry name" value="P-LOOP CONTAINING NUCLEOSIDE TRIPHOSPHATE HYDROLASE"/>
    <property type="match status" value="1"/>
</dbReference>
<proteinExistence type="predicted"/>
<dbReference type="InterPro" id="IPR027417">
    <property type="entry name" value="P-loop_NTPase"/>
</dbReference>
<dbReference type="RefSeq" id="WP_151966968.1">
    <property type="nucleotide sequence ID" value="NZ_AP019860.1"/>
</dbReference>
<dbReference type="AlphaFoldDB" id="A0A5S9ILF4"/>
<evidence type="ECO:0000313" key="2">
    <source>
        <dbReference type="EMBL" id="BBM82735.1"/>
    </source>
</evidence>